<dbReference type="Proteomes" id="UP000823990">
    <property type="component" value="Unassembled WGS sequence"/>
</dbReference>
<gene>
    <name evidence="2" type="ORF">H9892_03035</name>
</gene>
<feature type="domain" description="HTH cro/C1-type" evidence="1">
    <location>
        <begin position="30"/>
        <end position="83"/>
    </location>
</feature>
<dbReference type="Gene3D" id="1.10.260.40">
    <property type="entry name" value="lambda repressor-like DNA-binding domains"/>
    <property type="match status" value="1"/>
</dbReference>
<sequence>MERPVFDISTFVDVLTPEMATAKLTERFVKRRKEKGLSRRRIADISGVSYASVRRFEETGEISLHSLLKLAQALGCVGDFDELFSHPILTDLNDLKV</sequence>
<dbReference type="InterPro" id="IPR001387">
    <property type="entry name" value="Cro/C1-type_HTH"/>
</dbReference>
<dbReference type="AlphaFoldDB" id="A0A9D1PZ56"/>
<name>A0A9D1PZ56_9FIRM</name>
<evidence type="ECO:0000313" key="2">
    <source>
        <dbReference type="EMBL" id="HIW02290.1"/>
    </source>
</evidence>
<dbReference type="PROSITE" id="PS50943">
    <property type="entry name" value="HTH_CROC1"/>
    <property type="match status" value="1"/>
</dbReference>
<dbReference type="SUPFAM" id="SSF47413">
    <property type="entry name" value="lambda repressor-like DNA-binding domains"/>
    <property type="match status" value="1"/>
</dbReference>
<protein>
    <submittedName>
        <fullName evidence="2">Helix-turn-helix domain-containing protein</fullName>
    </submittedName>
</protein>
<dbReference type="SMART" id="SM00530">
    <property type="entry name" value="HTH_XRE"/>
    <property type="match status" value="1"/>
</dbReference>
<dbReference type="EMBL" id="DXHS01000055">
    <property type="protein sequence ID" value="HIW02290.1"/>
    <property type="molecule type" value="Genomic_DNA"/>
</dbReference>
<dbReference type="InterPro" id="IPR010982">
    <property type="entry name" value="Lambda_DNA-bd_dom_sf"/>
</dbReference>
<evidence type="ECO:0000313" key="3">
    <source>
        <dbReference type="Proteomes" id="UP000823990"/>
    </source>
</evidence>
<dbReference type="CDD" id="cd00093">
    <property type="entry name" value="HTH_XRE"/>
    <property type="match status" value="1"/>
</dbReference>
<dbReference type="Pfam" id="PF01381">
    <property type="entry name" value="HTH_3"/>
    <property type="match status" value="1"/>
</dbReference>
<accession>A0A9D1PZ56</accession>
<proteinExistence type="predicted"/>
<organism evidence="2 3">
    <name type="scientific">Candidatus Protoclostridium stercorigallinarum</name>
    <dbReference type="NCBI Taxonomy" id="2838741"/>
    <lineage>
        <taxon>Bacteria</taxon>
        <taxon>Bacillati</taxon>
        <taxon>Bacillota</taxon>
        <taxon>Clostridia</taxon>
        <taxon>Candidatus Protoclostridium</taxon>
    </lineage>
</organism>
<reference evidence="2" key="1">
    <citation type="journal article" date="2021" name="PeerJ">
        <title>Extensive microbial diversity within the chicken gut microbiome revealed by metagenomics and culture.</title>
        <authorList>
            <person name="Gilroy R."/>
            <person name="Ravi A."/>
            <person name="Getino M."/>
            <person name="Pursley I."/>
            <person name="Horton D.L."/>
            <person name="Alikhan N.F."/>
            <person name="Baker D."/>
            <person name="Gharbi K."/>
            <person name="Hall N."/>
            <person name="Watson M."/>
            <person name="Adriaenssens E.M."/>
            <person name="Foster-Nyarko E."/>
            <person name="Jarju S."/>
            <person name="Secka A."/>
            <person name="Antonio M."/>
            <person name="Oren A."/>
            <person name="Chaudhuri R.R."/>
            <person name="La Ragione R."/>
            <person name="Hildebrand F."/>
            <person name="Pallen M.J."/>
        </authorList>
    </citation>
    <scope>NUCLEOTIDE SEQUENCE</scope>
    <source>
        <strain evidence="2">12435</strain>
    </source>
</reference>
<reference evidence="2" key="2">
    <citation type="submission" date="2021-04" db="EMBL/GenBank/DDBJ databases">
        <authorList>
            <person name="Gilroy R."/>
        </authorList>
    </citation>
    <scope>NUCLEOTIDE SEQUENCE</scope>
    <source>
        <strain evidence="2">12435</strain>
    </source>
</reference>
<evidence type="ECO:0000259" key="1">
    <source>
        <dbReference type="PROSITE" id="PS50943"/>
    </source>
</evidence>
<comment type="caution">
    <text evidence="2">The sequence shown here is derived from an EMBL/GenBank/DDBJ whole genome shotgun (WGS) entry which is preliminary data.</text>
</comment>
<dbReference type="GO" id="GO:0003677">
    <property type="term" value="F:DNA binding"/>
    <property type="evidence" value="ECO:0007669"/>
    <property type="project" value="InterPro"/>
</dbReference>